<evidence type="ECO:0000313" key="11">
    <source>
        <dbReference type="Proteomes" id="UP000289738"/>
    </source>
</evidence>
<dbReference type="PANTHER" id="PTHR32448">
    <property type="entry name" value="OS08G0158400 PROTEIN"/>
    <property type="match status" value="1"/>
</dbReference>
<gene>
    <name evidence="10" type="ORF">Ahy_A02g005817</name>
</gene>
<dbReference type="GO" id="GO:0016491">
    <property type="term" value="F:oxidoreductase activity"/>
    <property type="evidence" value="ECO:0007669"/>
    <property type="project" value="InterPro"/>
</dbReference>
<keyword evidence="11" id="KW-1185">Reference proteome</keyword>
<feature type="chain" id="PRO_5019406488" description="Berberine/berberine-like domain-containing protein" evidence="8">
    <location>
        <begin position="34"/>
        <end position="808"/>
    </location>
</feature>
<keyword evidence="7" id="KW-0325">Glycoprotein</keyword>
<dbReference type="EMBL" id="SDMP01000002">
    <property type="protein sequence ID" value="RYR71576.1"/>
    <property type="molecule type" value="Genomic_DNA"/>
</dbReference>
<evidence type="ECO:0000256" key="3">
    <source>
        <dbReference type="ARBA" id="ARBA00022630"/>
    </source>
</evidence>
<dbReference type="GO" id="GO:1901696">
    <property type="term" value="P:cannabinoid biosynthetic process"/>
    <property type="evidence" value="ECO:0007669"/>
    <property type="project" value="UniProtKB-ARBA"/>
</dbReference>
<dbReference type="AlphaFoldDB" id="A0A445E7T5"/>
<keyword evidence="3" id="KW-0285">Flavoprotein</keyword>
<dbReference type="InterPro" id="IPR012951">
    <property type="entry name" value="BBE"/>
</dbReference>
<comment type="similarity">
    <text evidence="2">Belongs to the oxygen-dependent FAD-linked oxidoreductase family.</text>
</comment>
<evidence type="ECO:0000256" key="2">
    <source>
        <dbReference type="ARBA" id="ARBA00005466"/>
    </source>
</evidence>
<evidence type="ECO:0000259" key="9">
    <source>
        <dbReference type="Pfam" id="PF08031"/>
    </source>
</evidence>
<accession>A0A445E7T5</accession>
<dbReference type="InterPro" id="IPR036318">
    <property type="entry name" value="FAD-bd_PCMH-like_sf"/>
</dbReference>
<comment type="cofactor">
    <cofactor evidence="1">
        <name>FAD</name>
        <dbReference type="ChEBI" id="CHEBI:57692"/>
    </cofactor>
</comment>
<evidence type="ECO:0000256" key="6">
    <source>
        <dbReference type="ARBA" id="ARBA00023157"/>
    </source>
</evidence>
<dbReference type="SUPFAM" id="SSF56176">
    <property type="entry name" value="FAD-binding/transporter-associated domain-like"/>
    <property type="match status" value="2"/>
</dbReference>
<keyword evidence="5" id="KW-0274">FAD</keyword>
<evidence type="ECO:0000256" key="7">
    <source>
        <dbReference type="ARBA" id="ARBA00023180"/>
    </source>
</evidence>
<dbReference type="STRING" id="3818.A0A445E7T5"/>
<feature type="signal peptide" evidence="8">
    <location>
        <begin position="1"/>
        <end position="33"/>
    </location>
</feature>
<keyword evidence="6" id="KW-1015">Disulfide bond</keyword>
<comment type="caution">
    <text evidence="10">The sequence shown here is derived from an EMBL/GenBank/DDBJ whole genome shotgun (WGS) entry which is preliminary data.</text>
</comment>
<feature type="domain" description="Berberine/berberine-like" evidence="9">
    <location>
        <begin position="346"/>
        <end position="401"/>
    </location>
</feature>
<dbReference type="GO" id="GO:0050660">
    <property type="term" value="F:flavin adenine dinucleotide binding"/>
    <property type="evidence" value="ECO:0007669"/>
    <property type="project" value="InterPro"/>
</dbReference>
<organism evidence="10 11">
    <name type="scientific">Arachis hypogaea</name>
    <name type="common">Peanut</name>
    <dbReference type="NCBI Taxonomy" id="3818"/>
    <lineage>
        <taxon>Eukaryota</taxon>
        <taxon>Viridiplantae</taxon>
        <taxon>Streptophyta</taxon>
        <taxon>Embryophyta</taxon>
        <taxon>Tracheophyta</taxon>
        <taxon>Spermatophyta</taxon>
        <taxon>Magnoliopsida</taxon>
        <taxon>eudicotyledons</taxon>
        <taxon>Gunneridae</taxon>
        <taxon>Pentapetalae</taxon>
        <taxon>rosids</taxon>
        <taxon>fabids</taxon>
        <taxon>Fabales</taxon>
        <taxon>Fabaceae</taxon>
        <taxon>Papilionoideae</taxon>
        <taxon>50 kb inversion clade</taxon>
        <taxon>dalbergioids sensu lato</taxon>
        <taxon>Dalbergieae</taxon>
        <taxon>Pterocarpus clade</taxon>
        <taxon>Arachis</taxon>
    </lineage>
</organism>
<dbReference type="Pfam" id="PF08031">
    <property type="entry name" value="BBE"/>
    <property type="match status" value="2"/>
</dbReference>
<dbReference type="Proteomes" id="UP000289738">
    <property type="component" value="Chromosome A02"/>
</dbReference>
<evidence type="ECO:0000256" key="5">
    <source>
        <dbReference type="ARBA" id="ARBA00022827"/>
    </source>
</evidence>
<protein>
    <recommendedName>
        <fullName evidence="9">Berberine/berberine-like domain-containing protein</fullName>
    </recommendedName>
</protein>
<dbReference type="Gene3D" id="3.30.43.10">
    <property type="entry name" value="Uridine Diphospho-n-acetylenolpyruvylglucosamine Reductase, domain 2"/>
    <property type="match status" value="2"/>
</dbReference>
<evidence type="ECO:0000256" key="4">
    <source>
        <dbReference type="ARBA" id="ARBA00022729"/>
    </source>
</evidence>
<evidence type="ECO:0000313" key="10">
    <source>
        <dbReference type="EMBL" id="RYR71576.1"/>
    </source>
</evidence>
<feature type="domain" description="Berberine/berberine-like" evidence="9">
    <location>
        <begin position="746"/>
        <end position="804"/>
    </location>
</feature>
<dbReference type="InterPro" id="IPR016167">
    <property type="entry name" value="FAD-bd_PCMH_sub1"/>
</dbReference>
<keyword evidence="4 8" id="KW-0732">Signal</keyword>
<evidence type="ECO:0000256" key="1">
    <source>
        <dbReference type="ARBA" id="ARBA00001974"/>
    </source>
</evidence>
<reference evidence="10 11" key="1">
    <citation type="submission" date="2019-01" db="EMBL/GenBank/DDBJ databases">
        <title>Sequencing of cultivated peanut Arachis hypogaea provides insights into genome evolution and oil improvement.</title>
        <authorList>
            <person name="Chen X."/>
        </authorList>
    </citation>
    <scope>NUCLEOTIDE SEQUENCE [LARGE SCALE GENOMIC DNA]</scope>
    <source>
        <strain evidence="11">cv. Fuhuasheng</strain>
        <tissue evidence="10">Leaves</tissue>
    </source>
</reference>
<dbReference type="Gene3D" id="3.40.462.20">
    <property type="match status" value="2"/>
</dbReference>
<dbReference type="FunFam" id="3.30.43.10:FF:000004">
    <property type="entry name" value="Berberine bridge enzyme-like 15"/>
    <property type="match status" value="1"/>
</dbReference>
<name>A0A445E7T5_ARAHY</name>
<sequence>MVTSSSSSLSFLLLSTLLAPTIVLLLQSSVLHANPDAYFHTCLSNKRWKNPSAPVSVTGALYTRDNSSFLDILSLHTRNKRFNRPYTPKPIAIITPFHESHIQAAVVCSKASNFQLRIRSGGHDYEGYSYVSDVPFVLLDMTLEQGGSDLVYKWQHVAPKLHRDIFIRLQIEVRQKTVRVSFVCEFLGRVDRLLSLMKKSFPELGLTKSDCFEMPWVNSTLFFAEWPMGTVAEALLYEPKRPADSYFKAKSDYVQKVISKEGLQSVWKQFIESEIMIMEWNPYGGRMWDIPASATPFPHRSGNLFQIQYMITWYQDGEDTINHNLNILRSMYKVMTPFVSKSPRQAYLNYRDRDIGANPSNGTTNVDAARIYGAKFFRENFDKLVQVKTKVDPENFFRYEQTLTIVLLLLLQSPVSHANPDAYFHACLSNNRWKNPLAPVSVTGALYTRDNSSFSYILNLHIRNKRFNRPNTPEPIAIITAFHESHVQAAVICSKASKFQLRIRSGGHDYEGFSFISDVPFVLLDLYTLKSIHVNIRNGTALIEAGVTDLVYKWQHVAPKIDRDLFIRLQHEVHHKRVQVTFIAEFLGRTDRLLSLMKKSFPELGLTESDCVEMPWVNSTLFYSEYPIGTPAEALLFEAKDPAQSYSKSKSDFVKNVISKKGLQSIWNKLIESEVIIMQWSPYGGRMWEIPTWATPFPHRAGNLFKISYYITWLQDEERVANHNLNLLRSMYKFMTPFVSKSPREAFFNYRDRDIGACPSNGTTNVDAARIYGAKFFRENFDRLVQVKTRVDPENFFRYEQSIPPHKG</sequence>
<evidence type="ECO:0000256" key="8">
    <source>
        <dbReference type="SAM" id="SignalP"/>
    </source>
</evidence>
<proteinExistence type="inferred from homology"/>